<feature type="domain" description="HTH cro/C1-type" evidence="1">
    <location>
        <begin position="16"/>
        <end position="71"/>
    </location>
</feature>
<dbReference type="RefSeq" id="WP_187224249.1">
    <property type="nucleotide sequence ID" value="NZ_JABVED010000025.1"/>
</dbReference>
<dbReference type="InterPro" id="IPR010982">
    <property type="entry name" value="Lambda_DNA-bd_dom_sf"/>
</dbReference>
<accession>A0ABR7LF15</accession>
<dbReference type="Pfam" id="PF19054">
    <property type="entry name" value="DUF5753"/>
    <property type="match status" value="1"/>
</dbReference>
<comment type="caution">
    <text evidence="2">The sequence shown here is derived from an EMBL/GenBank/DDBJ whole genome shotgun (WGS) entry which is preliminary data.</text>
</comment>
<dbReference type="Pfam" id="PF13560">
    <property type="entry name" value="HTH_31"/>
    <property type="match status" value="1"/>
</dbReference>
<protein>
    <submittedName>
        <fullName evidence="2">Helix-turn-helix domain-containing protein</fullName>
    </submittedName>
</protein>
<dbReference type="SMART" id="SM00530">
    <property type="entry name" value="HTH_XRE"/>
    <property type="match status" value="1"/>
</dbReference>
<dbReference type="Proteomes" id="UP000734823">
    <property type="component" value="Unassembled WGS sequence"/>
</dbReference>
<dbReference type="EMBL" id="JABVED010000025">
    <property type="protein sequence ID" value="MBC6451167.1"/>
    <property type="molecule type" value="Genomic_DNA"/>
</dbReference>
<organism evidence="2 3">
    <name type="scientific">Actinokineospora xionganensis</name>
    <dbReference type="NCBI Taxonomy" id="2684470"/>
    <lineage>
        <taxon>Bacteria</taxon>
        <taxon>Bacillati</taxon>
        <taxon>Actinomycetota</taxon>
        <taxon>Actinomycetes</taxon>
        <taxon>Pseudonocardiales</taxon>
        <taxon>Pseudonocardiaceae</taxon>
        <taxon>Actinokineospora</taxon>
    </lineage>
</organism>
<sequence>MITNRQPARMRALGMELAAARARMGLNTRDAAKGIGSSPATVNRSEKARRISPITDVAGLLALYGVTGADRQRILELAQNLDAQEWLETGERLPRLLPFLAAFESQARSLVDFEHTVVPGLLQTPAYVRALHSAAGVTGPEQDAKVAARLDRQRVLAKLACPRYTAIIDEAALRRPCGGSEVMVQQINWLIGRAQLPHINIHVIPFRHGIYPNPGPFMMMGFADAEPIIYVEHLGVAGFIDDPVGTSRFQDRTVTLMRFALGSADTVNFLTRMAADYERS</sequence>
<dbReference type="SUPFAM" id="SSF47413">
    <property type="entry name" value="lambda repressor-like DNA-binding domains"/>
    <property type="match status" value="1"/>
</dbReference>
<keyword evidence="3" id="KW-1185">Reference proteome</keyword>
<name>A0ABR7LF15_9PSEU</name>
<evidence type="ECO:0000313" key="3">
    <source>
        <dbReference type="Proteomes" id="UP000734823"/>
    </source>
</evidence>
<proteinExistence type="predicted"/>
<evidence type="ECO:0000313" key="2">
    <source>
        <dbReference type="EMBL" id="MBC6451167.1"/>
    </source>
</evidence>
<reference evidence="2 3" key="1">
    <citation type="submission" date="2020-06" db="EMBL/GenBank/DDBJ databases">
        <title>Actinokineospora xiongansis sp. nov., isolated from soil of Baiyangdian.</title>
        <authorList>
            <person name="Zhang X."/>
        </authorList>
    </citation>
    <scope>NUCLEOTIDE SEQUENCE [LARGE SCALE GENOMIC DNA]</scope>
    <source>
        <strain evidence="2 3">HBU206404</strain>
    </source>
</reference>
<dbReference type="InterPro" id="IPR043917">
    <property type="entry name" value="DUF5753"/>
</dbReference>
<dbReference type="InterPro" id="IPR001387">
    <property type="entry name" value="Cro/C1-type_HTH"/>
</dbReference>
<gene>
    <name evidence="2" type="ORF">GPZ80_28795</name>
</gene>
<evidence type="ECO:0000259" key="1">
    <source>
        <dbReference type="SMART" id="SM00530"/>
    </source>
</evidence>